<feature type="compositionally biased region" description="Basic and acidic residues" evidence="1">
    <location>
        <begin position="1"/>
        <end position="30"/>
    </location>
</feature>
<protein>
    <submittedName>
        <fullName evidence="2">Uncharacterized protein</fullName>
    </submittedName>
</protein>
<name>A0ABD0KNL1_9CAEN</name>
<dbReference type="EMBL" id="JACVVK020000148">
    <property type="protein sequence ID" value="KAK7488634.1"/>
    <property type="molecule type" value="Genomic_DNA"/>
</dbReference>
<proteinExistence type="predicted"/>
<dbReference type="Proteomes" id="UP001519460">
    <property type="component" value="Unassembled WGS sequence"/>
</dbReference>
<reference evidence="2 3" key="1">
    <citation type="journal article" date="2023" name="Sci. Data">
        <title>Genome assembly of the Korean intertidal mud-creeper Batillaria attramentaria.</title>
        <authorList>
            <person name="Patra A.K."/>
            <person name="Ho P.T."/>
            <person name="Jun S."/>
            <person name="Lee S.J."/>
            <person name="Kim Y."/>
            <person name="Won Y.J."/>
        </authorList>
    </citation>
    <scope>NUCLEOTIDE SEQUENCE [LARGE SCALE GENOMIC DNA]</scope>
    <source>
        <strain evidence="2">Wonlab-2016</strain>
    </source>
</reference>
<organism evidence="2 3">
    <name type="scientific">Batillaria attramentaria</name>
    <dbReference type="NCBI Taxonomy" id="370345"/>
    <lineage>
        <taxon>Eukaryota</taxon>
        <taxon>Metazoa</taxon>
        <taxon>Spiralia</taxon>
        <taxon>Lophotrochozoa</taxon>
        <taxon>Mollusca</taxon>
        <taxon>Gastropoda</taxon>
        <taxon>Caenogastropoda</taxon>
        <taxon>Sorbeoconcha</taxon>
        <taxon>Cerithioidea</taxon>
        <taxon>Batillariidae</taxon>
        <taxon>Batillaria</taxon>
    </lineage>
</organism>
<keyword evidence="3" id="KW-1185">Reference proteome</keyword>
<feature type="region of interest" description="Disordered" evidence="1">
    <location>
        <begin position="1"/>
        <end position="69"/>
    </location>
</feature>
<accession>A0ABD0KNL1</accession>
<sequence length="126" mass="13968">MPLQKKESVRQGNHPRDRDRVTDTDTDRNRPGSPPYSRRKKPFLRDEVTSAGSHSIHVKQADHHRQTGQVLGQCTVSGHLARRQEETPCPHSATPPGPVVRHAEHAGLVVNGVQNVVSLDPETSPR</sequence>
<evidence type="ECO:0000256" key="1">
    <source>
        <dbReference type="SAM" id="MobiDB-lite"/>
    </source>
</evidence>
<evidence type="ECO:0000313" key="2">
    <source>
        <dbReference type="EMBL" id="KAK7488634.1"/>
    </source>
</evidence>
<evidence type="ECO:0000313" key="3">
    <source>
        <dbReference type="Proteomes" id="UP001519460"/>
    </source>
</evidence>
<comment type="caution">
    <text evidence="2">The sequence shown here is derived from an EMBL/GenBank/DDBJ whole genome shotgun (WGS) entry which is preliminary data.</text>
</comment>
<gene>
    <name evidence="2" type="ORF">BaRGS_00020087</name>
</gene>
<dbReference type="AlphaFoldDB" id="A0ABD0KNL1"/>